<dbReference type="Proteomes" id="UP000754710">
    <property type="component" value="Unassembled WGS sequence"/>
</dbReference>
<dbReference type="Pfam" id="PF01370">
    <property type="entry name" value="Epimerase"/>
    <property type="match status" value="1"/>
</dbReference>
<name>A0ABS7RMS4_9ACTN</name>
<dbReference type="InterPro" id="IPR051783">
    <property type="entry name" value="NAD(P)-dependent_oxidoreduct"/>
</dbReference>
<evidence type="ECO:0000313" key="2">
    <source>
        <dbReference type="EMBL" id="MBY9076336.1"/>
    </source>
</evidence>
<organism evidence="2 3">
    <name type="scientific">Nocardioides jiangsuensis</name>
    <dbReference type="NCBI Taxonomy" id="2866161"/>
    <lineage>
        <taxon>Bacteria</taxon>
        <taxon>Bacillati</taxon>
        <taxon>Actinomycetota</taxon>
        <taxon>Actinomycetes</taxon>
        <taxon>Propionibacteriales</taxon>
        <taxon>Nocardioidaceae</taxon>
        <taxon>Nocardioides</taxon>
    </lineage>
</organism>
<reference evidence="2 3" key="1">
    <citation type="submission" date="2021-08" db="EMBL/GenBank/DDBJ databases">
        <title>Nocardioides bacterium WL0053 sp. nov., isolated from the sediment.</title>
        <authorList>
            <person name="Wang L."/>
            <person name="Zhang D."/>
            <person name="Zhang A."/>
        </authorList>
    </citation>
    <scope>NUCLEOTIDE SEQUENCE [LARGE SCALE GENOMIC DNA]</scope>
    <source>
        <strain evidence="2 3">WL0053</strain>
    </source>
</reference>
<dbReference type="PANTHER" id="PTHR48079:SF6">
    <property type="entry name" value="NAD(P)-BINDING DOMAIN-CONTAINING PROTEIN-RELATED"/>
    <property type="match status" value="1"/>
</dbReference>
<dbReference type="EMBL" id="JAIEZQ010000003">
    <property type="protein sequence ID" value="MBY9076336.1"/>
    <property type="molecule type" value="Genomic_DNA"/>
</dbReference>
<protein>
    <submittedName>
        <fullName evidence="2">NAD-dependent epimerase/dehydratase family protein</fullName>
    </submittedName>
</protein>
<evidence type="ECO:0000259" key="1">
    <source>
        <dbReference type="Pfam" id="PF01370"/>
    </source>
</evidence>
<feature type="domain" description="NAD-dependent epimerase/dehydratase" evidence="1">
    <location>
        <begin position="3"/>
        <end position="181"/>
    </location>
</feature>
<keyword evidence="3" id="KW-1185">Reference proteome</keyword>
<dbReference type="Gene3D" id="3.40.50.720">
    <property type="entry name" value="NAD(P)-binding Rossmann-like Domain"/>
    <property type="match status" value="1"/>
</dbReference>
<dbReference type="InterPro" id="IPR001509">
    <property type="entry name" value="Epimerase_deHydtase"/>
</dbReference>
<proteinExistence type="predicted"/>
<gene>
    <name evidence="2" type="ORF">K1X13_16000</name>
</gene>
<sequence length="350" mass="37320">MKVMVTGGTGFVGAGVTAGLVGAGHDVRLLVRRPAQVPASLSPWGVRVDDLVEGDVLDPDAVDRALDGCDAVVHAAAVYSLDARRADEMRRTNERAAELVLTRAVERGLDPVVHVSSTVALTRRGGSGPDLPLGDVTMPYTASKIASEVVARRLQDGGAPVVTVYPGGVLGPHDPYRGDQGERLRWQLLGRLPLWPRGGTHVVDVRTVADTVVAVLRPGRGPRRYVVPGHHGTGDLLYSTLTEVTGRRLPHVELPERVVVPAIGAVEAVQRRLPGRLHMPTDLEGVVLAVRDTRVDDGPARTELGVAPAPFDRTVRDTVVWLVESGRMPARYAGKALGPRGERGRGEVPV</sequence>
<dbReference type="PANTHER" id="PTHR48079">
    <property type="entry name" value="PROTEIN YEEZ"/>
    <property type="match status" value="1"/>
</dbReference>
<dbReference type="RefSeq" id="WP_221026150.1">
    <property type="nucleotide sequence ID" value="NZ_JAIEZQ010000003.1"/>
</dbReference>
<accession>A0ABS7RMS4</accession>
<evidence type="ECO:0000313" key="3">
    <source>
        <dbReference type="Proteomes" id="UP000754710"/>
    </source>
</evidence>
<dbReference type="InterPro" id="IPR036291">
    <property type="entry name" value="NAD(P)-bd_dom_sf"/>
</dbReference>
<comment type="caution">
    <text evidence="2">The sequence shown here is derived from an EMBL/GenBank/DDBJ whole genome shotgun (WGS) entry which is preliminary data.</text>
</comment>
<dbReference type="SUPFAM" id="SSF51735">
    <property type="entry name" value="NAD(P)-binding Rossmann-fold domains"/>
    <property type="match status" value="1"/>
</dbReference>